<dbReference type="Gene3D" id="3.40.50.360">
    <property type="match status" value="1"/>
</dbReference>
<name>G8R2U6_OWEHD</name>
<evidence type="ECO:0000313" key="2">
    <source>
        <dbReference type="EMBL" id="AEV31901.1"/>
    </source>
</evidence>
<evidence type="ECO:0000313" key="3">
    <source>
        <dbReference type="Proteomes" id="UP000005631"/>
    </source>
</evidence>
<evidence type="ECO:0008006" key="4">
    <source>
        <dbReference type="Google" id="ProtNLM"/>
    </source>
</evidence>
<dbReference type="EMBL" id="CP003156">
    <property type="protein sequence ID" value="AEV31901.1"/>
    <property type="molecule type" value="Genomic_DNA"/>
</dbReference>
<reference evidence="2 3" key="1">
    <citation type="journal article" date="2012" name="Stand. Genomic Sci.">
        <title>Genome sequence of the orange-pigmented seawater bacterium Owenweeksia hongkongensis type strain (UST20020801(T)).</title>
        <authorList>
            <person name="Riedel T."/>
            <person name="Held B."/>
            <person name="Nolan M."/>
            <person name="Lucas S."/>
            <person name="Lapidus A."/>
            <person name="Tice H."/>
            <person name="Del Rio T.G."/>
            <person name="Cheng J.F."/>
            <person name="Han C."/>
            <person name="Tapia R."/>
            <person name="Goodwin L.A."/>
            <person name="Pitluck S."/>
            <person name="Liolios K."/>
            <person name="Mavromatis K."/>
            <person name="Pagani I."/>
            <person name="Ivanova N."/>
            <person name="Mikhailova N."/>
            <person name="Pati A."/>
            <person name="Chen A."/>
            <person name="Palaniappan K."/>
            <person name="Rohde M."/>
            <person name="Tindall B.J."/>
            <person name="Detter J.C."/>
            <person name="Goker M."/>
            <person name="Woyke T."/>
            <person name="Bristow J."/>
            <person name="Eisen J.A."/>
            <person name="Markowitz V."/>
            <person name="Hugenholtz P."/>
            <person name="Klenk H.P."/>
            <person name="Kyrpides N.C."/>
        </authorList>
    </citation>
    <scope>NUCLEOTIDE SEQUENCE</scope>
    <source>
        <strain evidence="3">DSM 17368 / JCM 12287 / NRRL B-23963</strain>
    </source>
</reference>
<gene>
    <name evidence="2" type="ordered locus">Oweho_0890</name>
</gene>
<dbReference type="AlphaFoldDB" id="G8R2U6"/>
<dbReference type="HOGENOM" id="CLU_923775_0_0_10"/>
<dbReference type="KEGG" id="oho:Oweho_0890"/>
<keyword evidence="1" id="KW-0472">Membrane</keyword>
<sequence length="304" mass="34890">MTKNVLVIYYSQTGQLGRIIDEFCKPLQADYNLELVNISPKMAFEFPWSGKDFFRAMPMSALGETVELEDFSFKRSEYDLVIFGYQPWFLSPSVPATSMLRHPKVKAVMKGTPVITVIGSRNMWLNSQEKIKVLLKDASANLVGNVAFADRHHNWTSAVSIVYWQLYGKKKRLWGIFPKPGVSEKDISSASKFGHLAQSHIESGDWNDYQQEVIDNGGVEVKPDIMFIESKAGRLFSIWANFIGKKKNRDPWLVVFKYYLAIALFVASPFVVLLDMLLIRPFTHKKRNSKRRYFQSIELNGKND</sequence>
<dbReference type="PATRIC" id="fig|926562.3.peg.906"/>
<dbReference type="OrthoDB" id="4547866at2"/>
<proteinExistence type="predicted"/>
<dbReference type="RefSeq" id="WP_014201262.1">
    <property type="nucleotide sequence ID" value="NC_016599.1"/>
</dbReference>
<organism evidence="2 3">
    <name type="scientific">Owenweeksia hongkongensis (strain DSM 17368 / CIP 108786 / JCM 12287 / NRRL B-23963 / UST20020801)</name>
    <dbReference type="NCBI Taxonomy" id="926562"/>
    <lineage>
        <taxon>Bacteria</taxon>
        <taxon>Pseudomonadati</taxon>
        <taxon>Bacteroidota</taxon>
        <taxon>Flavobacteriia</taxon>
        <taxon>Flavobacteriales</taxon>
        <taxon>Owenweeksiaceae</taxon>
        <taxon>Owenweeksia</taxon>
    </lineage>
</organism>
<dbReference type="InterPro" id="IPR029039">
    <property type="entry name" value="Flavoprotein-like_sf"/>
</dbReference>
<keyword evidence="1" id="KW-1133">Transmembrane helix</keyword>
<keyword evidence="3" id="KW-1185">Reference proteome</keyword>
<protein>
    <recommendedName>
        <fullName evidence="4">Dialkylrecorsinol condensing enzyme</fullName>
    </recommendedName>
</protein>
<evidence type="ECO:0000256" key="1">
    <source>
        <dbReference type="SAM" id="Phobius"/>
    </source>
</evidence>
<dbReference type="STRING" id="926562.Oweho_0890"/>
<feature type="transmembrane region" description="Helical" evidence="1">
    <location>
        <begin position="258"/>
        <end position="282"/>
    </location>
</feature>
<keyword evidence="1" id="KW-0812">Transmembrane</keyword>
<accession>G8R2U6</accession>
<dbReference type="Proteomes" id="UP000005631">
    <property type="component" value="Chromosome"/>
</dbReference>
<dbReference type="SUPFAM" id="SSF52218">
    <property type="entry name" value="Flavoproteins"/>
    <property type="match status" value="1"/>
</dbReference>
<dbReference type="eggNOG" id="COG0716">
    <property type="taxonomic scope" value="Bacteria"/>
</dbReference>